<dbReference type="InterPro" id="IPR024690">
    <property type="entry name" value="CN_hydtase_beta_dom_C"/>
</dbReference>
<comment type="function">
    <text evidence="1 5">NHase catalyzes the hydration of various nitrile compounds to the corresponding amides.</text>
</comment>
<dbReference type="GO" id="GO:0018822">
    <property type="term" value="F:nitrile hydratase activity"/>
    <property type="evidence" value="ECO:0007669"/>
    <property type="project" value="UniProtKB-EC"/>
</dbReference>
<feature type="domain" description="Nitrile hydratase beta subunit" evidence="7">
    <location>
        <begin position="121"/>
        <end position="217"/>
    </location>
</feature>
<dbReference type="OrthoDB" id="3478924at2"/>
<dbReference type="NCBIfam" id="TIGR03888">
    <property type="entry name" value="nitrile_beta"/>
    <property type="match status" value="1"/>
</dbReference>
<keyword evidence="10" id="KW-1185">Reference proteome</keyword>
<evidence type="ECO:0000259" key="8">
    <source>
        <dbReference type="Pfam" id="PF21006"/>
    </source>
</evidence>
<dbReference type="EC" id="4.2.1.84" evidence="5"/>
<sequence length="219" mass="24017">MDGPQDLGGKRNFGPINPEQDEPIFHAEWEKKVLGLTIASNGLGHWSIDEGRFARESLSPQQYYGLSYYEIWYEGVTALLKRHGELTDAELAAGKALQPGLRTNRKVTGEAMPKVLASGGPSERPKSSEPLFSVGQKVRTKLAHPAGHTRLPNYARDKIGVIQALRGVHVFPDTSAHGEGEQPQWLYTVEFDGAALWGPDAEPGLSNTIDAWESYLDPA</sequence>
<name>A0A545TTN6_9PROT</name>
<comment type="catalytic activity">
    <reaction evidence="4 5">
        <text>an aliphatic primary amide = an aliphatic nitrile + H2O</text>
        <dbReference type="Rhea" id="RHEA:12673"/>
        <dbReference type="ChEBI" id="CHEBI:15377"/>
        <dbReference type="ChEBI" id="CHEBI:65285"/>
        <dbReference type="ChEBI" id="CHEBI:80291"/>
        <dbReference type="EC" id="4.2.1.84"/>
    </reaction>
</comment>
<evidence type="ECO:0000259" key="7">
    <source>
        <dbReference type="Pfam" id="PF02211"/>
    </source>
</evidence>
<proteinExistence type="inferred from homology"/>
<reference evidence="9 10" key="1">
    <citation type="submission" date="2019-06" db="EMBL/GenBank/DDBJ databases">
        <title>Whole genome sequence for Rhodospirillaceae sp. R148.</title>
        <authorList>
            <person name="Wang G."/>
        </authorList>
    </citation>
    <scope>NUCLEOTIDE SEQUENCE [LARGE SCALE GENOMIC DNA]</scope>
    <source>
        <strain evidence="9 10">R148</strain>
    </source>
</reference>
<dbReference type="Gene3D" id="1.10.472.20">
    <property type="entry name" value="Nitrile hydratase, beta subunit"/>
    <property type="match status" value="1"/>
</dbReference>
<dbReference type="InterPro" id="IPR003168">
    <property type="entry name" value="Nitrile_hydratase_bsu"/>
</dbReference>
<evidence type="ECO:0000313" key="9">
    <source>
        <dbReference type="EMBL" id="TQV80568.1"/>
    </source>
</evidence>
<evidence type="ECO:0000256" key="3">
    <source>
        <dbReference type="ARBA" id="ARBA00023239"/>
    </source>
</evidence>
<dbReference type="InterPro" id="IPR008990">
    <property type="entry name" value="Elect_transpt_acc-like_dom_sf"/>
</dbReference>
<accession>A0A545TTN6</accession>
<dbReference type="AlphaFoldDB" id="A0A545TTN6"/>
<keyword evidence="3 5" id="KW-0456">Lyase</keyword>
<dbReference type="InterPro" id="IPR049054">
    <property type="entry name" value="CN_hydtase_beta-like_N"/>
</dbReference>
<evidence type="ECO:0000256" key="1">
    <source>
        <dbReference type="ARBA" id="ARBA00004042"/>
    </source>
</evidence>
<gene>
    <name evidence="9" type="primary">nthB</name>
    <name evidence="9" type="ORF">FKG95_10370</name>
</gene>
<evidence type="ECO:0000313" key="10">
    <source>
        <dbReference type="Proteomes" id="UP000315252"/>
    </source>
</evidence>
<feature type="domain" description="Nitrile hydratase beta subunit-like N-terminal" evidence="8">
    <location>
        <begin position="1"/>
        <end position="98"/>
    </location>
</feature>
<dbReference type="Gene3D" id="2.30.30.50">
    <property type="match status" value="1"/>
</dbReference>
<dbReference type="Pfam" id="PF02211">
    <property type="entry name" value="NHase_beta_C"/>
    <property type="match status" value="1"/>
</dbReference>
<dbReference type="GO" id="GO:0046914">
    <property type="term" value="F:transition metal ion binding"/>
    <property type="evidence" value="ECO:0007669"/>
    <property type="project" value="InterPro"/>
</dbReference>
<protein>
    <recommendedName>
        <fullName evidence="5">Nitrile hydratase subunit beta</fullName>
        <shortName evidence="5">NHase</shortName>
        <ecNumber evidence="5">4.2.1.84</ecNumber>
    </recommendedName>
</protein>
<evidence type="ECO:0000256" key="2">
    <source>
        <dbReference type="ARBA" id="ARBA00009098"/>
    </source>
</evidence>
<dbReference type="InterPro" id="IPR042262">
    <property type="entry name" value="CN_hydtase_beta_C"/>
</dbReference>
<comment type="caution">
    <text evidence="9">The sequence shown here is derived from an EMBL/GenBank/DDBJ whole genome shotgun (WGS) entry which is preliminary data.</text>
</comment>
<evidence type="ECO:0000256" key="6">
    <source>
        <dbReference type="SAM" id="MobiDB-lite"/>
    </source>
</evidence>
<dbReference type="EMBL" id="VHSH01000003">
    <property type="protein sequence ID" value="TQV80568.1"/>
    <property type="molecule type" value="Genomic_DNA"/>
</dbReference>
<dbReference type="RefSeq" id="WP_142896282.1">
    <property type="nucleotide sequence ID" value="NZ_ML660054.1"/>
</dbReference>
<dbReference type="Proteomes" id="UP000315252">
    <property type="component" value="Unassembled WGS sequence"/>
</dbReference>
<comment type="similarity">
    <text evidence="2 5">Belongs to the nitrile hydratase subunit beta family.</text>
</comment>
<evidence type="ECO:0000256" key="4">
    <source>
        <dbReference type="ARBA" id="ARBA00044877"/>
    </source>
</evidence>
<organism evidence="9 10">
    <name type="scientific">Denitrobaculum tricleocarpae</name>
    <dbReference type="NCBI Taxonomy" id="2591009"/>
    <lineage>
        <taxon>Bacteria</taxon>
        <taxon>Pseudomonadati</taxon>
        <taxon>Pseudomonadota</taxon>
        <taxon>Alphaproteobacteria</taxon>
        <taxon>Rhodospirillales</taxon>
        <taxon>Rhodospirillaceae</taxon>
        <taxon>Denitrobaculum</taxon>
    </lineage>
</organism>
<dbReference type="Pfam" id="PF21006">
    <property type="entry name" value="NHase_beta_N"/>
    <property type="match status" value="1"/>
</dbReference>
<dbReference type="PIRSF" id="PIRSF001427">
    <property type="entry name" value="NHase_beta"/>
    <property type="match status" value="1"/>
</dbReference>
<feature type="region of interest" description="Disordered" evidence="6">
    <location>
        <begin position="1"/>
        <end position="21"/>
    </location>
</feature>
<evidence type="ECO:0000256" key="5">
    <source>
        <dbReference type="PIRNR" id="PIRNR001427"/>
    </source>
</evidence>
<dbReference type="SUPFAM" id="SSF50090">
    <property type="entry name" value="Electron transport accessory proteins"/>
    <property type="match status" value="1"/>
</dbReference>